<dbReference type="Proteomes" id="UP000085678">
    <property type="component" value="Unplaced"/>
</dbReference>
<dbReference type="OrthoDB" id="10253869at2759"/>
<proteinExistence type="predicted"/>
<organism evidence="4 5">
    <name type="scientific">Lingula anatina</name>
    <name type="common">Brachiopod</name>
    <name type="synonym">Lingula unguis</name>
    <dbReference type="NCBI Taxonomy" id="7574"/>
    <lineage>
        <taxon>Eukaryota</taxon>
        <taxon>Metazoa</taxon>
        <taxon>Spiralia</taxon>
        <taxon>Lophotrochozoa</taxon>
        <taxon>Brachiopoda</taxon>
        <taxon>Linguliformea</taxon>
        <taxon>Lingulata</taxon>
        <taxon>Lingulida</taxon>
        <taxon>Linguloidea</taxon>
        <taxon>Lingulidae</taxon>
        <taxon>Lingula</taxon>
    </lineage>
</organism>
<dbReference type="SUPFAM" id="SSF56801">
    <property type="entry name" value="Acetyl-CoA synthetase-like"/>
    <property type="match status" value="1"/>
</dbReference>
<dbReference type="CDD" id="cd04433">
    <property type="entry name" value="AFD_class_I"/>
    <property type="match status" value="1"/>
</dbReference>
<dbReference type="InterPro" id="IPR025110">
    <property type="entry name" value="AMP-bd_C"/>
</dbReference>
<dbReference type="InParanoid" id="A0A1S3JLW9"/>
<dbReference type="Gene3D" id="3.30.300.30">
    <property type="match status" value="1"/>
</dbReference>
<evidence type="ECO:0000313" key="5">
    <source>
        <dbReference type="RefSeq" id="XP_013411372.1"/>
    </source>
</evidence>
<keyword evidence="4" id="KW-1185">Reference proteome</keyword>
<reference evidence="5" key="1">
    <citation type="submission" date="2025-08" db="UniProtKB">
        <authorList>
            <consortium name="RefSeq"/>
        </authorList>
    </citation>
    <scope>IDENTIFICATION</scope>
    <source>
        <tissue evidence="5">Gonads</tissue>
    </source>
</reference>
<evidence type="ECO:0000259" key="3">
    <source>
        <dbReference type="Pfam" id="PF13193"/>
    </source>
</evidence>
<feature type="compositionally biased region" description="Basic and acidic residues" evidence="1">
    <location>
        <begin position="20"/>
        <end position="40"/>
    </location>
</feature>
<evidence type="ECO:0000313" key="4">
    <source>
        <dbReference type="Proteomes" id="UP000085678"/>
    </source>
</evidence>
<dbReference type="Gene3D" id="3.40.50.12780">
    <property type="entry name" value="N-terminal domain of ligase-like"/>
    <property type="match status" value="1"/>
</dbReference>
<gene>
    <name evidence="5" type="primary">LOC106174375</name>
</gene>
<dbReference type="PANTHER" id="PTHR42814">
    <property type="entry name" value="AMP-BINDING DOMAIN-CONTAINING PROTEIN"/>
    <property type="match status" value="1"/>
</dbReference>
<dbReference type="STRING" id="7574.A0A1S3JLW9"/>
<dbReference type="AlphaFoldDB" id="A0A1S3JLW9"/>
<dbReference type="RefSeq" id="XP_013411372.1">
    <property type="nucleotide sequence ID" value="XM_013555918.1"/>
</dbReference>
<evidence type="ECO:0000256" key="1">
    <source>
        <dbReference type="SAM" id="MobiDB-lite"/>
    </source>
</evidence>
<accession>A0A1S3JLW9</accession>
<dbReference type="PANTHER" id="PTHR42814:SF3">
    <property type="entry name" value="BETA-N-ACETYLHEXOSAMINIDASE"/>
    <property type="match status" value="1"/>
</dbReference>
<evidence type="ECO:0000259" key="2">
    <source>
        <dbReference type="Pfam" id="PF00501"/>
    </source>
</evidence>
<sequence length="507" mass="56005">MPGYSPTTWMREWLSTLTERRSSSTQDQERGQHFLTDRSLRTGSGAGRSCRYHCPKLSRVPGRTARVLQSGRLSFHIKSGSTPEELMTLVDKYKVKVVIVHSGGDTSFATSVVGKCNDFNHPMERVKVVCVDFHEDTSFCTTYSTMLHKDLSETQTAAVFAAQQKVQMEDPLLALLTSGSTGPPKACLFNHFQFIRVSLNNMAAGSVPDGARFFNDRPFSWKVGVAAGLNFIPVRGITLVSQPSAVSVTRGDLETSFRIMRTERCTHAVIMPYMLYDISKAKPSTGPELPPLLYGLTTGQVTQTDVIKSCVEKYPGLIILNIYGATEIDGWPSEEYAADNTESGALGWFKIQEGVAVKVVDDEGRMVPRGERGELYVRGPAVFKGYLDDENLTANALTPLRWFKTGDLAVMNDLDNIRILGRKSFAIKRATVYVNPADVESVLSENPQVSQVAVVGVPDPRLHEELCACIIPSNDPETESEEVILKEIRDWCRKQFLPGPDGLTLAP</sequence>
<name>A0A1S3JLW9_LINAN</name>
<protein>
    <submittedName>
        <fullName evidence="5">Uncharacterized protein LOC106174375</fullName>
    </submittedName>
</protein>
<feature type="region of interest" description="Disordered" evidence="1">
    <location>
        <begin position="20"/>
        <end position="46"/>
    </location>
</feature>
<dbReference type="InterPro" id="IPR042099">
    <property type="entry name" value="ANL_N_sf"/>
</dbReference>
<dbReference type="Pfam" id="PF13193">
    <property type="entry name" value="AMP-binding_C"/>
    <property type="match status" value="1"/>
</dbReference>
<dbReference type="Pfam" id="PF00501">
    <property type="entry name" value="AMP-binding"/>
    <property type="match status" value="1"/>
</dbReference>
<dbReference type="InterPro" id="IPR045851">
    <property type="entry name" value="AMP-bd_C_sf"/>
</dbReference>
<dbReference type="InterPro" id="IPR000873">
    <property type="entry name" value="AMP-dep_synth/lig_dom"/>
</dbReference>
<dbReference type="KEGG" id="lak:106174375"/>
<feature type="domain" description="AMP-dependent synthetase/ligase" evidence="2">
    <location>
        <begin position="76"/>
        <end position="387"/>
    </location>
</feature>
<feature type="domain" description="AMP-binding enzyme C-terminal" evidence="3">
    <location>
        <begin position="439"/>
        <end position="496"/>
    </location>
</feature>
<dbReference type="GeneID" id="106174375"/>